<comment type="caution">
    <text evidence="2">The sequence shown here is derived from an EMBL/GenBank/DDBJ whole genome shotgun (WGS) entry which is preliminary data.</text>
</comment>
<protein>
    <recommendedName>
        <fullName evidence="1">DUF4097 domain-containing protein</fullName>
    </recommendedName>
</protein>
<evidence type="ECO:0000259" key="1">
    <source>
        <dbReference type="Pfam" id="PF13349"/>
    </source>
</evidence>
<proteinExistence type="predicted"/>
<evidence type="ECO:0000313" key="3">
    <source>
        <dbReference type="Proteomes" id="UP000018559"/>
    </source>
</evidence>
<accession>V7HU55</accession>
<dbReference type="RefSeq" id="WP_023860364.1">
    <property type="nucleotide sequence ID" value="NZ_AWWH01000184.1"/>
</dbReference>
<gene>
    <name evidence="2" type="ORF">LEQ_0143</name>
</gene>
<evidence type="ECO:0000313" key="2">
    <source>
        <dbReference type="EMBL" id="ETA73422.1"/>
    </source>
</evidence>
<dbReference type="Proteomes" id="UP000018559">
    <property type="component" value="Unassembled WGS sequence"/>
</dbReference>
<feature type="domain" description="DUF4097" evidence="1">
    <location>
        <begin position="58"/>
        <end position="233"/>
    </location>
</feature>
<dbReference type="EMBL" id="AWWH01000184">
    <property type="protein sequence ID" value="ETA73422.1"/>
    <property type="molecule type" value="Genomic_DNA"/>
</dbReference>
<reference evidence="2 3" key="1">
    <citation type="journal article" date="2014" name="Genome Announc.">
        <title>The Genome of the Predominant Equine Lactobacillus Species, Lactobacillus equi, Is Reflective of Its Lifestyle Adaptations to an Herbivorous Host.</title>
        <authorList>
            <person name="O'Donnell M.M."/>
            <person name="Harris H.M."/>
            <person name="O'Toole P.W."/>
            <person name="Ross R.P."/>
        </authorList>
    </citation>
    <scope>NUCLEOTIDE SEQUENCE [LARGE SCALE GENOMIC DNA]</scope>
    <source>
        <strain evidence="2 3">DPC 6820</strain>
    </source>
</reference>
<dbReference type="Gene3D" id="2.160.20.120">
    <property type="match status" value="1"/>
</dbReference>
<keyword evidence="3" id="KW-1185">Reference proteome</keyword>
<dbReference type="PATRIC" id="fig|1392007.3.peg.1781"/>
<dbReference type="InterPro" id="IPR025164">
    <property type="entry name" value="Toastrack_DUF4097"/>
</dbReference>
<dbReference type="AlphaFoldDB" id="V7HU55"/>
<dbReference type="Pfam" id="PF13349">
    <property type="entry name" value="DUF4097"/>
    <property type="match status" value="1"/>
</dbReference>
<sequence>MKKSVVAALGLLVIGTCLLVNGLVSGGNKPVEVTNYKVKVRENNQKSGQRILTQKEFQKLEINVDARIQIKQGNQYKIESYGFAKGDLTHQVDNGTLQINQNKKDPFSHWLVDINHGITSDYAHDIDDKQITVTVPKNVKLDSLKIGYIGYSEKLSIQEISSRKVALRSGSVELDKVNFEQGKIRTTVGNLDIHNSNLNQVDLEVLDSDLDLYQTKLADSKINISDGDMLVKDCDLKNMDVKLNDGDATLSRVKVTAGHLTTSDGDVMADNLHVTGVYRIHSIDGDLTSRQTKADGYQARSIDGDVFLFGKPSSSKQVQNVQAANRLELVADSGDIHVN</sequence>
<name>V7HU55_9LACO</name>
<organism evidence="2 3">
    <name type="scientific">Ligilactobacillus equi DPC 6820</name>
    <dbReference type="NCBI Taxonomy" id="1392007"/>
    <lineage>
        <taxon>Bacteria</taxon>
        <taxon>Bacillati</taxon>
        <taxon>Bacillota</taxon>
        <taxon>Bacilli</taxon>
        <taxon>Lactobacillales</taxon>
        <taxon>Lactobacillaceae</taxon>
        <taxon>Ligilactobacillus</taxon>
    </lineage>
</organism>